<protein>
    <submittedName>
        <fullName evidence="4">Diacylglycerol kinase catalytic region</fullName>
    </submittedName>
</protein>
<dbReference type="PROSITE" id="PS50146">
    <property type="entry name" value="DAGK"/>
    <property type="match status" value="1"/>
</dbReference>
<evidence type="ECO:0000259" key="3">
    <source>
        <dbReference type="PROSITE" id="PS50146"/>
    </source>
</evidence>
<keyword evidence="5" id="KW-1185">Reference proteome</keyword>
<dbReference type="GO" id="GO:0004143">
    <property type="term" value="F:ATP-dependent diacylglycerol kinase activity"/>
    <property type="evidence" value="ECO:0007669"/>
    <property type="project" value="TreeGrafter"/>
</dbReference>
<feature type="domain" description="DAGKc" evidence="3">
    <location>
        <begin position="1"/>
        <end position="135"/>
    </location>
</feature>
<comment type="similarity">
    <text evidence="2">Belongs to the diacylglycerol/lipid kinase family.</text>
</comment>
<dbReference type="AlphaFoldDB" id="A0A132MNT7"/>
<dbReference type="InterPro" id="IPR001206">
    <property type="entry name" value="Diacylglycerol_kinase_cat_dom"/>
</dbReference>
<dbReference type="SUPFAM" id="SSF111331">
    <property type="entry name" value="NAD kinase/diacylglycerol kinase-like"/>
    <property type="match status" value="1"/>
</dbReference>
<dbReference type="PANTHER" id="PTHR12358:SF106">
    <property type="entry name" value="LIPID KINASE YEGS"/>
    <property type="match status" value="1"/>
</dbReference>
<dbReference type="RefSeq" id="WP_066884765.1">
    <property type="nucleotide sequence ID" value="NZ_LAXD01000001.1"/>
</dbReference>
<dbReference type="PANTHER" id="PTHR12358">
    <property type="entry name" value="SPHINGOSINE KINASE"/>
    <property type="match status" value="1"/>
</dbReference>
<accession>A0A132MNT7</accession>
<proteinExistence type="inferred from homology"/>
<evidence type="ECO:0000313" key="4">
    <source>
        <dbReference type="EMBL" id="KWW99395.1"/>
    </source>
</evidence>
<keyword evidence="4" id="KW-0808">Transferase</keyword>
<dbReference type="InterPro" id="IPR050187">
    <property type="entry name" value="Lipid_Phosphate_FormReg"/>
</dbReference>
<dbReference type="PATRIC" id="fig|1469144.10.peg.1149"/>
<name>A0A132MNT7_9ACTN</name>
<sequence length="308" mass="33644">MRALLVANPSATTTDERRRDVLVRALASELEIEAVTTEYRGHAIELAYKARAEGVELVIALGGDGTVNEVVNGLLADGPDPGGPALAVVPGGGTNVFARTLGLANDPFEAVGQLLAALRERRRRVIGLGRADDRYFTFCAGLGIDAELMRRVEQRRAEGHRPSAWLYVREGLRQFFFATDRRHPSITLERPGRPPVQGLFLTVVANTAPATYLGPRPISPCPDASYDTGLDVFGMTSLRIMPVAWHAAHLLLDRRRPPRGRSVVLLHDEPEFTVSSERPIALQVDGEALGEFTRVRFVSVPRSLSVIV</sequence>
<dbReference type="OrthoDB" id="142078at2"/>
<dbReference type="InterPro" id="IPR016064">
    <property type="entry name" value="NAD/diacylglycerol_kinase_sf"/>
</dbReference>
<dbReference type="EMBL" id="LAXD01000001">
    <property type="protein sequence ID" value="KWW99395.1"/>
    <property type="molecule type" value="Genomic_DNA"/>
</dbReference>
<dbReference type="GO" id="GO:0005886">
    <property type="term" value="C:plasma membrane"/>
    <property type="evidence" value="ECO:0007669"/>
    <property type="project" value="TreeGrafter"/>
</dbReference>
<dbReference type="Gene3D" id="2.60.200.40">
    <property type="match status" value="1"/>
</dbReference>
<dbReference type="Gene3D" id="3.40.50.10330">
    <property type="entry name" value="Probable inorganic polyphosphate/atp-NAD kinase, domain 1"/>
    <property type="match status" value="1"/>
</dbReference>
<dbReference type="STRING" id="1469144.LI90_1030"/>
<dbReference type="SMART" id="SM00046">
    <property type="entry name" value="DAGKc"/>
    <property type="match status" value="1"/>
</dbReference>
<dbReference type="Proteomes" id="UP000070188">
    <property type="component" value="Unassembled WGS sequence"/>
</dbReference>
<evidence type="ECO:0000313" key="5">
    <source>
        <dbReference type="Proteomes" id="UP000070188"/>
    </source>
</evidence>
<dbReference type="Pfam" id="PF00781">
    <property type="entry name" value="DAGK_cat"/>
    <property type="match status" value="1"/>
</dbReference>
<evidence type="ECO:0000256" key="2">
    <source>
        <dbReference type="ARBA" id="ARBA00005983"/>
    </source>
</evidence>
<gene>
    <name evidence="4" type="ORF">LI90_1030</name>
</gene>
<reference evidence="5" key="1">
    <citation type="submission" date="2015-04" db="EMBL/GenBank/DDBJ databases">
        <title>Physiological reanalysis, assessment of diazotrophy, and genome sequences of multiple isolates of Streptomyces thermoautotrophicus.</title>
        <authorList>
            <person name="MacKellar D.C."/>
            <person name="Lieber L."/>
            <person name="Norman J."/>
            <person name="Bolger A."/>
            <person name="Tobin C."/>
            <person name="Murray J.W."/>
            <person name="Chang R."/>
            <person name="Ford T."/>
            <person name="Nguyen P.Q."/>
            <person name="Woodward J."/>
            <person name="Permingeat H."/>
            <person name="Joshi N.S."/>
            <person name="Silver P.A."/>
            <person name="Usadel B."/>
            <person name="Rutherford A.W."/>
            <person name="Friesen M."/>
            <person name="Prell J."/>
        </authorList>
    </citation>
    <scope>NUCLEOTIDE SEQUENCE [LARGE SCALE GENOMIC DNA]</scope>
    <source>
        <strain evidence="5">H1</strain>
    </source>
</reference>
<comment type="caution">
    <text evidence="4">The sequence shown here is derived from an EMBL/GenBank/DDBJ whole genome shotgun (WGS) entry which is preliminary data.</text>
</comment>
<organism evidence="4 5">
    <name type="scientific">Carbonactinospora thermoautotrophica</name>
    <dbReference type="NCBI Taxonomy" id="1469144"/>
    <lineage>
        <taxon>Bacteria</taxon>
        <taxon>Bacillati</taxon>
        <taxon>Actinomycetota</taxon>
        <taxon>Actinomycetes</taxon>
        <taxon>Kitasatosporales</taxon>
        <taxon>Carbonactinosporaceae</taxon>
        <taxon>Carbonactinospora</taxon>
    </lineage>
</organism>
<comment type="cofactor">
    <cofactor evidence="1">
        <name>Mg(2+)</name>
        <dbReference type="ChEBI" id="CHEBI:18420"/>
    </cofactor>
</comment>
<evidence type="ECO:0000256" key="1">
    <source>
        <dbReference type="ARBA" id="ARBA00001946"/>
    </source>
</evidence>
<dbReference type="InterPro" id="IPR017438">
    <property type="entry name" value="ATP-NAD_kinase_N"/>
</dbReference>
<keyword evidence="4" id="KW-0418">Kinase</keyword>